<comment type="caution">
    <text evidence="1">The sequence shown here is derived from an EMBL/GenBank/DDBJ whole genome shotgun (WGS) entry which is preliminary data.</text>
</comment>
<dbReference type="AlphaFoldDB" id="A0A937L628"/>
<gene>
    <name evidence="1" type="ORF">ISQ19_00285</name>
</gene>
<sequence length="366" mass="40552">MLTPADDYPLHQTPEPMAYAGSDRNFYDRFFFNGYSADGAVFFAAALGVYPQLNIMDASFSLSYEGRQYNLRASKEMLGDRLALSIGPITVEIVKPMQETRITLADNEGGLTGTLTATARHLPIEEPRFTRRQGTRLMMDLTRATQNIDWQGALDLRGQKIDIVGCRGTRDRSWGIRQVGAGDPQAPVPPAPQQFYWLWTPCNFDAAAFFCHTNDDGAGVPWNRKAVFDDFANSSRTELSQLEIAPQYYDATRRVCGLTLSGGGLTAEFKPLARMFYMQGLGYIHPEWNHGTHHGALRVGFDEIDLAEGEAALKGGKMENLHVQTLSEVALSVNGAWHHGMGVIEQLFIGPHGPSGFEDLVDRIMT</sequence>
<evidence type="ECO:0000313" key="1">
    <source>
        <dbReference type="EMBL" id="MBL6761115.1"/>
    </source>
</evidence>
<dbReference type="EMBL" id="JADHOK010000002">
    <property type="protein sequence ID" value="MBL6761115.1"/>
    <property type="molecule type" value="Genomic_DNA"/>
</dbReference>
<proteinExistence type="predicted"/>
<dbReference type="SUPFAM" id="SSF159245">
    <property type="entry name" value="AttH-like"/>
    <property type="match status" value="1"/>
</dbReference>
<protein>
    <submittedName>
        <fullName evidence="1">Uncharacterized protein</fullName>
    </submittedName>
</protein>
<name>A0A937L628_9PROT</name>
<dbReference type="Proteomes" id="UP000785783">
    <property type="component" value="Unassembled WGS sequence"/>
</dbReference>
<accession>A0A937L628</accession>
<reference evidence="1" key="1">
    <citation type="submission" date="2020-10" db="EMBL/GenBank/DDBJ databases">
        <title>Microbiome of the Black Sea water column analyzed by genome centric metagenomics.</title>
        <authorList>
            <person name="Cabello-Yeves P.J."/>
            <person name="Callieri C."/>
            <person name="Picazo A."/>
            <person name="Mehrshad M."/>
            <person name="Haro-Moreno J.M."/>
            <person name="Roda-Garcia J."/>
            <person name="Dzembekova N."/>
            <person name="Slabakova V."/>
            <person name="Slabakova N."/>
            <person name="Moncheva S."/>
            <person name="Rodriguez-Valera F."/>
        </authorList>
    </citation>
    <scope>NUCLEOTIDE SEQUENCE</scope>
    <source>
        <strain evidence="1">BS307-5m-G5</strain>
    </source>
</reference>
<organism evidence="1 2">
    <name type="scientific">PS1 clade bacterium</name>
    <dbReference type="NCBI Taxonomy" id="2175152"/>
    <lineage>
        <taxon>Bacteria</taxon>
        <taxon>Pseudomonadati</taxon>
        <taxon>Pseudomonadota</taxon>
        <taxon>Alphaproteobacteria</taxon>
        <taxon>PS1 clade</taxon>
    </lineage>
</organism>
<evidence type="ECO:0000313" key="2">
    <source>
        <dbReference type="Proteomes" id="UP000785783"/>
    </source>
</evidence>